<dbReference type="Proteomes" id="UP000273898">
    <property type="component" value="Unassembled WGS sequence"/>
</dbReference>
<evidence type="ECO:0000313" key="2">
    <source>
        <dbReference type="EMBL" id="TFB31876.1"/>
    </source>
</evidence>
<dbReference type="EMBL" id="SOPX01000002">
    <property type="protein sequence ID" value="TFB31876.1"/>
    <property type="molecule type" value="Genomic_DNA"/>
</dbReference>
<keyword evidence="4" id="KW-1185">Reference proteome</keyword>
<reference evidence="1 3" key="1">
    <citation type="submission" date="2018-10" db="EMBL/GenBank/DDBJ databases">
        <title>Genomic Encyclopedia of Archaeal and Bacterial Type Strains, Phase II (KMG-II): from individual species to whole genera.</title>
        <authorList>
            <person name="Goeker M."/>
        </authorList>
    </citation>
    <scope>NUCLEOTIDE SEQUENCE [LARGE SCALE GENOMIC DNA]</scope>
    <source>
        <strain evidence="1 3">DSM 19624</strain>
    </source>
</reference>
<gene>
    <name evidence="1" type="ORF">BCL90_1404</name>
    <name evidence="2" type="ORF">E3V97_14985</name>
</gene>
<evidence type="ECO:0000313" key="1">
    <source>
        <dbReference type="EMBL" id="RLJ80613.1"/>
    </source>
</evidence>
<evidence type="ECO:0000313" key="3">
    <source>
        <dbReference type="Proteomes" id="UP000273898"/>
    </source>
</evidence>
<reference evidence="2 4" key="2">
    <citation type="submission" date="2019-03" db="EMBL/GenBank/DDBJ databases">
        <authorList>
            <person name="He R.-H."/>
        </authorList>
    </citation>
    <scope>NUCLEOTIDE SEQUENCE [LARGE SCALE GENOMIC DNA]</scope>
    <source>
        <strain evidence="2 4">DSM 19624</strain>
    </source>
</reference>
<sequence>MICTYYSHYLGFEKITDLLQKEFPKATLSISDPGEDKIAQLVIKGGLFSPSIKIKVSYRERAFPSYQLPEIDDSPLTANLKGLYGYITALPASNEQLKNLILAKVSTINSEFSVEQEPQESKDIKPLLQKLATEFDAVIFTQPGTLISKSGRQHFLDHNLDLILDTSGNSEIEKLSVNIESKYFDKEQSQLSDDQIRRKERSEAILNVRGIKVNSSLPCIDAESETLIRTPKEISTRLCILAVTNFVANNVIPADIAIAYLQQYDLWAQTTPEEKEFLGHPTEERKNTESWKSECIYTLMWALGKVDKLNFPGQLCDLNDIPEQDYPVGAGKDPNTFINSIAETRSAAEILDANDLYYRIDWACVDARLANVQLEEAISGVVYERHYALNWLIRYGEQDWDDVSCDT</sequence>
<dbReference type="InterPro" id="IPR025368">
    <property type="entry name" value="DUF4272"/>
</dbReference>
<dbReference type="OrthoDB" id="4399984at2"/>
<proteinExistence type="predicted"/>
<comment type="caution">
    <text evidence="1">The sequence shown here is derived from an EMBL/GenBank/DDBJ whole genome shotgun (WGS) entry which is preliminary data.</text>
</comment>
<evidence type="ECO:0000313" key="4">
    <source>
        <dbReference type="Proteomes" id="UP000297429"/>
    </source>
</evidence>
<dbReference type="Proteomes" id="UP000297429">
    <property type="component" value="Unassembled WGS sequence"/>
</dbReference>
<protein>
    <submittedName>
        <fullName evidence="2">DUF4272 domain-containing protein</fullName>
    </submittedName>
    <submittedName>
        <fullName evidence="1">Uncharacterized protein DUF4272</fullName>
    </submittedName>
</protein>
<dbReference type="EMBL" id="RCCK01000010">
    <property type="protein sequence ID" value="RLJ80613.1"/>
    <property type="molecule type" value="Genomic_DNA"/>
</dbReference>
<dbReference type="AlphaFoldDB" id="A0A497YAL5"/>
<dbReference type="RefSeq" id="WP_121283207.1">
    <property type="nucleotide sequence ID" value="NZ_RCCK01000010.1"/>
</dbReference>
<accession>A0A497YAL5</accession>
<organism evidence="1 3">
    <name type="scientific">Pedobacter alluvionis</name>
    <dbReference type="NCBI Taxonomy" id="475253"/>
    <lineage>
        <taxon>Bacteria</taxon>
        <taxon>Pseudomonadati</taxon>
        <taxon>Bacteroidota</taxon>
        <taxon>Sphingobacteriia</taxon>
        <taxon>Sphingobacteriales</taxon>
        <taxon>Sphingobacteriaceae</taxon>
        <taxon>Pedobacter</taxon>
    </lineage>
</organism>
<dbReference type="Pfam" id="PF14094">
    <property type="entry name" value="DUF4272"/>
    <property type="match status" value="1"/>
</dbReference>
<name>A0A497YAL5_9SPHI</name>